<name>A0A6P4ALS7_ZIZJJ</name>
<reference evidence="6 7" key="1">
    <citation type="submission" date="2025-05" db="UniProtKB">
        <authorList>
            <consortium name="RefSeq"/>
        </authorList>
    </citation>
    <scope>IDENTIFICATION</scope>
    <source>
        <tissue evidence="6 7">Seedling</tissue>
    </source>
</reference>
<dbReference type="KEGG" id="zju:107430694"/>
<gene>
    <name evidence="6" type="primary">LOC107430694</name>
    <name evidence="7" type="synonym">LOC132804138</name>
</gene>
<comment type="similarity">
    <text evidence="1 3">Belongs to the UDP-glycosyltransferase family.</text>
</comment>
<dbReference type="AlphaFoldDB" id="A0A6P4ALS7"/>
<evidence type="ECO:0000256" key="1">
    <source>
        <dbReference type="ARBA" id="ARBA00009995"/>
    </source>
</evidence>
<dbReference type="Pfam" id="PF00201">
    <property type="entry name" value="UDPGT"/>
    <property type="match status" value="1"/>
</dbReference>
<dbReference type="PANTHER" id="PTHR11926:SF1392">
    <property type="entry name" value="GLYCOSYLTRANSFERASE"/>
    <property type="match status" value="1"/>
</dbReference>
<dbReference type="RefSeq" id="XP_015897050.3">
    <property type="nucleotide sequence ID" value="XM_016041564.4"/>
</dbReference>
<accession>A0A6P4ALS7</accession>
<dbReference type="InterPro" id="IPR002213">
    <property type="entry name" value="UDP_glucos_trans"/>
</dbReference>
<dbReference type="Gene3D" id="3.40.50.2000">
    <property type="entry name" value="Glycogen Phosphorylase B"/>
    <property type="match status" value="2"/>
</dbReference>
<dbReference type="EC" id="2.4.1.-" evidence="4"/>
<dbReference type="GO" id="GO:0080043">
    <property type="term" value="F:quercetin 3-O-glucosyltransferase activity"/>
    <property type="evidence" value="ECO:0007669"/>
    <property type="project" value="TreeGrafter"/>
</dbReference>
<dbReference type="InterPro" id="IPR035595">
    <property type="entry name" value="UDP_glycos_trans_CS"/>
</dbReference>
<evidence type="ECO:0000256" key="3">
    <source>
        <dbReference type="RuleBase" id="RU003718"/>
    </source>
</evidence>
<evidence type="ECO:0000256" key="2">
    <source>
        <dbReference type="ARBA" id="ARBA00022679"/>
    </source>
</evidence>
<sequence length="474" mass="52945">MEHQQPHVVVHPLPVQGHIKPLLCLAQLLSEAGLYVSFVITHHTHKRLENLSALTAQFPNLHFEPFSDGLPDDHPRCLNFDFFIDIKTKTKPFFKDLLLSLDTKSEKGLSPPVTCVINDGYLSYPLEVAEELRIPLFTFIAHSACFLLTYYSIPKLIEEGHVPFSDNNMNLEINGIAGLEGILRRKNLPPACMMKEVTSPLFKQCLDESLAMNRASGLIINTFDDLEVQCLPHVANKFCKVYSIGPLHAFLNSKIGNQSQLIASHASLWKAEQSCIAWLDSQTLKSVVYVSFGTLAKRSVSQLLEFSHGLVNSGHPFLWVIHPDVVLDEERENAMPEELQKGVKENGCIVDWAPQEEVLAHKAVGGFVTHCGWNSTLESIMARIPLICWPYTSDQNINADLVSKVLRIGVELEGCDRQTIESTIRALMDGRKEEFQNSIDKIAKCGLDGIGHGGSSNQNLEFLVEDIKKIKSLE</sequence>
<dbReference type="RefSeq" id="XP_060674096.1">
    <property type="nucleotide sequence ID" value="XM_060818113.1"/>
</dbReference>
<protein>
    <recommendedName>
        <fullName evidence="4">Glycosyltransferase</fullName>
        <ecNumber evidence="4">2.4.1.-</ecNumber>
    </recommendedName>
</protein>
<proteinExistence type="inferred from homology"/>
<dbReference type="CDD" id="cd03784">
    <property type="entry name" value="GT1_Gtf-like"/>
    <property type="match status" value="1"/>
</dbReference>
<evidence type="ECO:0000313" key="7">
    <source>
        <dbReference type="RefSeq" id="XP_060674096.1"/>
    </source>
</evidence>
<dbReference type="PANTHER" id="PTHR11926">
    <property type="entry name" value="GLUCOSYL/GLUCURONOSYL TRANSFERASES"/>
    <property type="match status" value="1"/>
</dbReference>
<dbReference type="InParanoid" id="A0A6P4ALS7"/>
<dbReference type="Proteomes" id="UP001652623">
    <property type="component" value="Chromosome 6"/>
</dbReference>
<keyword evidence="3" id="KW-0328">Glycosyltransferase</keyword>
<dbReference type="PROSITE" id="PS00375">
    <property type="entry name" value="UDPGT"/>
    <property type="match status" value="1"/>
</dbReference>
<evidence type="ECO:0000313" key="5">
    <source>
        <dbReference type="Proteomes" id="UP001652623"/>
    </source>
</evidence>
<dbReference type="GO" id="GO:0080044">
    <property type="term" value="F:quercetin 7-O-glucosyltransferase activity"/>
    <property type="evidence" value="ECO:0007669"/>
    <property type="project" value="TreeGrafter"/>
</dbReference>
<dbReference type="SMR" id="A0A6P4ALS7"/>
<evidence type="ECO:0000313" key="6">
    <source>
        <dbReference type="RefSeq" id="XP_015897050.3"/>
    </source>
</evidence>
<dbReference type="SUPFAM" id="SSF53756">
    <property type="entry name" value="UDP-Glycosyltransferase/glycogen phosphorylase"/>
    <property type="match status" value="1"/>
</dbReference>
<keyword evidence="2 3" id="KW-0808">Transferase</keyword>
<organism evidence="5 6">
    <name type="scientific">Ziziphus jujuba</name>
    <name type="common">Chinese jujube</name>
    <name type="synonym">Ziziphus sativa</name>
    <dbReference type="NCBI Taxonomy" id="326968"/>
    <lineage>
        <taxon>Eukaryota</taxon>
        <taxon>Viridiplantae</taxon>
        <taxon>Streptophyta</taxon>
        <taxon>Embryophyta</taxon>
        <taxon>Tracheophyta</taxon>
        <taxon>Spermatophyta</taxon>
        <taxon>Magnoliopsida</taxon>
        <taxon>eudicotyledons</taxon>
        <taxon>Gunneridae</taxon>
        <taxon>Pentapetalae</taxon>
        <taxon>rosids</taxon>
        <taxon>fabids</taxon>
        <taxon>Rosales</taxon>
        <taxon>Rhamnaceae</taxon>
        <taxon>Paliureae</taxon>
        <taxon>Ziziphus</taxon>
    </lineage>
</organism>
<evidence type="ECO:0000256" key="4">
    <source>
        <dbReference type="RuleBase" id="RU362057"/>
    </source>
</evidence>
<dbReference type="GeneID" id="107430694"/>
<keyword evidence="5" id="KW-1185">Reference proteome</keyword>